<evidence type="ECO:0000313" key="2">
    <source>
        <dbReference type="Proteomes" id="UP000293520"/>
    </source>
</evidence>
<dbReference type="EMBL" id="SISK01000001">
    <property type="protein sequence ID" value="TBN43768.1"/>
    <property type="molecule type" value="Genomic_DNA"/>
</dbReference>
<dbReference type="SUPFAM" id="SSF56281">
    <property type="entry name" value="Metallo-hydrolase/oxidoreductase"/>
    <property type="match status" value="1"/>
</dbReference>
<dbReference type="RefSeq" id="WP_130989469.1">
    <property type="nucleotide sequence ID" value="NZ_SISK01000001.1"/>
</dbReference>
<sequence>MTEQMIDLGHGFWNIRGNLRMAGVLNVGTHCSLVRLANGAFVFLDSYAFDDPIARQVMALTDNGRAVQAILNLHPFHTLSCRWMHDRFPDALLFGSERHRRKWPDLPWQPDHVESAAVALRFPDLSFALPDGIDYICRNERVHAGSLLAYHPASGSLHVDDTLNVLPIPGFLRRLLRMPRLTFHPMLGQALQDRPGAARDFRDWARRTARTWHAVRTVCAAHSDILDIPPGSFPGLMEAALSRAEPALRRAEIRQARKSAQPRDQR</sequence>
<protein>
    <submittedName>
        <fullName evidence="1">MBL fold metallo-hydrolase</fullName>
    </submittedName>
</protein>
<comment type="caution">
    <text evidence="1">The sequence shown here is derived from an EMBL/GenBank/DDBJ whole genome shotgun (WGS) entry which is preliminary data.</text>
</comment>
<organism evidence="1 2">
    <name type="scientific">Paracoccus subflavus</name>
    <dbReference type="NCBI Taxonomy" id="2528244"/>
    <lineage>
        <taxon>Bacteria</taxon>
        <taxon>Pseudomonadati</taxon>
        <taxon>Pseudomonadota</taxon>
        <taxon>Alphaproteobacteria</taxon>
        <taxon>Rhodobacterales</taxon>
        <taxon>Paracoccaceae</taxon>
        <taxon>Paracoccus</taxon>
    </lineage>
</organism>
<evidence type="ECO:0000313" key="1">
    <source>
        <dbReference type="EMBL" id="TBN43768.1"/>
    </source>
</evidence>
<dbReference type="InterPro" id="IPR036866">
    <property type="entry name" value="RibonucZ/Hydroxyglut_hydro"/>
</dbReference>
<dbReference type="Proteomes" id="UP000293520">
    <property type="component" value="Unassembled WGS sequence"/>
</dbReference>
<keyword evidence="2" id="KW-1185">Reference proteome</keyword>
<dbReference type="OrthoDB" id="7402742at2"/>
<proteinExistence type="predicted"/>
<dbReference type="AlphaFoldDB" id="A0A4Q9G511"/>
<accession>A0A4Q9G511</accession>
<name>A0A4Q9G511_9RHOB</name>
<gene>
    <name evidence="1" type="ORF">EYE42_01120</name>
</gene>
<keyword evidence="1" id="KW-0378">Hydrolase</keyword>
<dbReference type="GO" id="GO:0016787">
    <property type="term" value="F:hydrolase activity"/>
    <property type="evidence" value="ECO:0007669"/>
    <property type="project" value="UniProtKB-KW"/>
</dbReference>
<reference evidence="1 2" key="1">
    <citation type="submission" date="2019-02" db="EMBL/GenBank/DDBJ databases">
        <title>Paracoccus subflavus sp. nov., isolated from marine sediment of the Pacific Ocean.</title>
        <authorList>
            <person name="Zhang G."/>
        </authorList>
    </citation>
    <scope>NUCLEOTIDE SEQUENCE [LARGE SCALE GENOMIC DNA]</scope>
    <source>
        <strain evidence="1 2">GY0581</strain>
    </source>
</reference>